<evidence type="ECO:0000313" key="2">
    <source>
        <dbReference type="Proteomes" id="UP000176864"/>
    </source>
</evidence>
<dbReference type="EMBL" id="MFEK01000002">
    <property type="protein sequence ID" value="OGE79471.1"/>
    <property type="molecule type" value="Genomic_DNA"/>
</dbReference>
<organism evidence="1 2">
    <name type="scientific">Candidatus Doudnabacteria bacterium RIFCSPHIGHO2_01_FULL_46_14</name>
    <dbReference type="NCBI Taxonomy" id="1817824"/>
    <lineage>
        <taxon>Bacteria</taxon>
        <taxon>Candidatus Doudnaibacteriota</taxon>
    </lineage>
</organism>
<sequence length="184" mass="20324">MIDQAFIDSACSAIRRRDVPALSSLDQKVTAVFSQLSEASSVDRLDGFIRMLLCITESKQARQAGWNGEVGTLICHWEQLVDKAAGIRDKVERAIAIEETLKAAHVQECLRELEKAEALGISIYNLAARLSITVDETDHLISRLESHDLAERVSFELRGAAMIRLGLHGQMLARTETAPPEKQG</sequence>
<evidence type="ECO:0000313" key="1">
    <source>
        <dbReference type="EMBL" id="OGE79471.1"/>
    </source>
</evidence>
<gene>
    <name evidence="1" type="ORF">A2751_01490</name>
</gene>
<accession>A0A1F5NP60</accession>
<dbReference type="STRING" id="1817824.A2751_01490"/>
<name>A0A1F5NP60_9BACT</name>
<reference evidence="1 2" key="1">
    <citation type="journal article" date="2016" name="Nat. Commun.">
        <title>Thousands of microbial genomes shed light on interconnected biogeochemical processes in an aquifer system.</title>
        <authorList>
            <person name="Anantharaman K."/>
            <person name="Brown C.T."/>
            <person name="Hug L.A."/>
            <person name="Sharon I."/>
            <person name="Castelle C.J."/>
            <person name="Probst A.J."/>
            <person name="Thomas B.C."/>
            <person name="Singh A."/>
            <person name="Wilkins M.J."/>
            <person name="Karaoz U."/>
            <person name="Brodie E.L."/>
            <person name="Williams K.H."/>
            <person name="Hubbard S.S."/>
            <person name="Banfield J.F."/>
        </authorList>
    </citation>
    <scope>NUCLEOTIDE SEQUENCE [LARGE SCALE GENOMIC DNA]</scope>
</reference>
<dbReference type="Proteomes" id="UP000176864">
    <property type="component" value="Unassembled WGS sequence"/>
</dbReference>
<comment type="caution">
    <text evidence="1">The sequence shown here is derived from an EMBL/GenBank/DDBJ whole genome shotgun (WGS) entry which is preliminary data.</text>
</comment>
<proteinExistence type="predicted"/>
<protein>
    <submittedName>
        <fullName evidence="1">Uncharacterized protein</fullName>
    </submittedName>
</protein>
<dbReference type="AlphaFoldDB" id="A0A1F5NP60"/>